<keyword evidence="8" id="KW-1185">Reference proteome</keyword>
<keyword evidence="2" id="KW-0472">Membrane</keyword>
<accession>R2XRB2</accession>
<dbReference type="Pfam" id="PF16555">
    <property type="entry name" value="GramPos_pilinD1"/>
    <property type="match status" value="1"/>
</dbReference>
<dbReference type="InterPro" id="IPR032364">
    <property type="entry name" value="GramPos_pilinD1_N"/>
</dbReference>
<dbReference type="eggNOG" id="ENOG50305YY">
    <property type="taxonomic scope" value="Bacteria"/>
</dbReference>
<dbReference type="Proteomes" id="UP000013750">
    <property type="component" value="Unassembled WGS sequence"/>
</dbReference>
<evidence type="ECO:0000256" key="2">
    <source>
        <dbReference type="SAM" id="Phobius"/>
    </source>
</evidence>
<dbReference type="PATRIC" id="fig|1158614.3.peg.1286"/>
<feature type="chain" id="PRO_5004357564" description="Gram-positive pilin subunit D1 N-terminal domain-containing protein" evidence="3">
    <location>
        <begin position="25"/>
        <end position="254"/>
    </location>
</feature>
<sequence>MGKRISFIVCLLLGICCFGMTGFAADEPDEQVELWIHTWGEDGKQVEGTQGLTFDVYDVTQWRNKREGDEKEDIEYLRNTHATKEKMQKFIQDEGFKKWNDSELGVDGSGNVSFDVPRYQAGKDAAYLILASGETGKYHMTPIILYLPQKHPETDEEAKRLLIYGKYQDISKPPILSSSEPEPTSEPEPSESSSEPLMAETPKPSDQSFTERMAKKFPATNDTVQNYTILGMLFVLVGLIGIRKMQKKTKGEKR</sequence>
<name>R2XRB2_9ENTE</name>
<organism evidence="5 7">
    <name type="scientific">Enterococcus gilvus ATCC BAA-350</name>
    <dbReference type="NCBI Taxonomy" id="1158614"/>
    <lineage>
        <taxon>Bacteria</taxon>
        <taxon>Bacillati</taxon>
        <taxon>Bacillota</taxon>
        <taxon>Bacilli</taxon>
        <taxon>Lactobacillales</taxon>
        <taxon>Enterococcaceae</taxon>
        <taxon>Enterococcus</taxon>
    </lineage>
</organism>
<dbReference type="AlphaFoldDB" id="R2XRB2"/>
<keyword evidence="3" id="KW-0732">Signal</keyword>
<evidence type="ECO:0000256" key="3">
    <source>
        <dbReference type="SAM" id="SignalP"/>
    </source>
</evidence>
<gene>
    <name evidence="6" type="ORF">I592_02690</name>
    <name evidence="5" type="ORF">UKC_01277</name>
</gene>
<dbReference type="EMBL" id="ASWH01000001">
    <property type="protein sequence ID" value="EOW83363.1"/>
    <property type="molecule type" value="Genomic_DNA"/>
</dbReference>
<feature type="signal peptide" evidence="3">
    <location>
        <begin position="1"/>
        <end position="24"/>
    </location>
</feature>
<keyword evidence="2" id="KW-1133">Transmembrane helix</keyword>
<reference evidence="5 7" key="1">
    <citation type="submission" date="2013-02" db="EMBL/GenBank/DDBJ databases">
        <title>The Genome Sequence of Enterococcus gilvus ATCC BAA-350.</title>
        <authorList>
            <consortium name="The Broad Institute Genome Sequencing Platform"/>
            <consortium name="The Broad Institute Genome Sequencing Center for Infectious Disease"/>
            <person name="Earl A.M."/>
            <person name="Gilmore M.S."/>
            <person name="Lebreton F."/>
            <person name="Walker B."/>
            <person name="Young S.K."/>
            <person name="Zeng Q."/>
            <person name="Gargeya S."/>
            <person name="Fitzgerald M."/>
            <person name="Haas B."/>
            <person name="Abouelleil A."/>
            <person name="Alvarado L."/>
            <person name="Arachchi H.M."/>
            <person name="Berlin A.M."/>
            <person name="Chapman S.B."/>
            <person name="Dewar J."/>
            <person name="Goldberg J."/>
            <person name="Griggs A."/>
            <person name="Gujja S."/>
            <person name="Hansen M."/>
            <person name="Howarth C."/>
            <person name="Imamovic A."/>
            <person name="Larimer J."/>
            <person name="McCowan C."/>
            <person name="Murphy C."/>
            <person name="Neiman D."/>
            <person name="Pearson M."/>
            <person name="Priest M."/>
            <person name="Roberts A."/>
            <person name="Saif S."/>
            <person name="Shea T."/>
            <person name="Sisk P."/>
            <person name="Sykes S."/>
            <person name="Wortman J."/>
            <person name="Nusbaum C."/>
            <person name="Birren B."/>
        </authorList>
    </citation>
    <scope>NUCLEOTIDE SEQUENCE [LARGE SCALE GENOMIC DNA]</scope>
    <source>
        <strain evidence="5 7">ATCC BAA-350</strain>
    </source>
</reference>
<dbReference type="InterPro" id="IPR013783">
    <property type="entry name" value="Ig-like_fold"/>
</dbReference>
<feature type="region of interest" description="Disordered" evidence="1">
    <location>
        <begin position="172"/>
        <end position="209"/>
    </location>
</feature>
<dbReference type="OrthoDB" id="2183358at2"/>
<evidence type="ECO:0000259" key="4">
    <source>
        <dbReference type="Pfam" id="PF16555"/>
    </source>
</evidence>
<protein>
    <recommendedName>
        <fullName evidence="4">Gram-positive pilin subunit D1 N-terminal domain-containing protein</fullName>
    </recommendedName>
</protein>
<reference evidence="6 8" key="2">
    <citation type="submission" date="2013-03" db="EMBL/GenBank/DDBJ databases">
        <title>The Genome Sequence of Enterococcus gilvus ATCC BAA-350 (PacBio/Illumina hybrid assembly).</title>
        <authorList>
            <consortium name="The Broad Institute Genomics Platform"/>
            <consortium name="The Broad Institute Genome Sequencing Center for Infectious Disease"/>
            <person name="Earl A."/>
            <person name="Russ C."/>
            <person name="Gilmore M."/>
            <person name="Surin D."/>
            <person name="Walker B."/>
            <person name="Young S."/>
            <person name="Zeng Q."/>
            <person name="Gargeya S."/>
            <person name="Fitzgerald M."/>
            <person name="Haas B."/>
            <person name="Abouelleil A."/>
            <person name="Allen A.W."/>
            <person name="Alvarado L."/>
            <person name="Arachchi H.M."/>
            <person name="Berlin A.M."/>
            <person name="Chapman S.B."/>
            <person name="Gainer-Dewar J."/>
            <person name="Goldberg J."/>
            <person name="Griggs A."/>
            <person name="Gujja S."/>
            <person name="Hansen M."/>
            <person name="Howarth C."/>
            <person name="Imamovic A."/>
            <person name="Ireland A."/>
            <person name="Larimer J."/>
            <person name="McCowan C."/>
            <person name="Murphy C."/>
            <person name="Pearson M."/>
            <person name="Poon T.W."/>
            <person name="Priest M."/>
            <person name="Roberts A."/>
            <person name="Saif S."/>
            <person name="Shea T."/>
            <person name="Sisk P."/>
            <person name="Sykes S."/>
            <person name="Wortman J."/>
            <person name="Nusbaum C."/>
            <person name="Birren B."/>
        </authorList>
    </citation>
    <scope>NUCLEOTIDE SEQUENCE [LARGE SCALE GENOMIC DNA]</scope>
    <source>
        <strain evidence="6 8">ATCC BAA-350</strain>
    </source>
</reference>
<dbReference type="RefSeq" id="WP_010779696.1">
    <property type="nucleotide sequence ID" value="NZ_ASWH01000001.1"/>
</dbReference>
<feature type="compositionally biased region" description="Low complexity" evidence="1">
    <location>
        <begin position="172"/>
        <end position="182"/>
    </location>
</feature>
<dbReference type="Gene3D" id="2.60.40.10">
    <property type="entry name" value="Immunoglobulins"/>
    <property type="match status" value="1"/>
</dbReference>
<evidence type="ECO:0000313" key="5">
    <source>
        <dbReference type="EMBL" id="EOI57063.1"/>
    </source>
</evidence>
<comment type="caution">
    <text evidence="5">The sequence shown here is derived from an EMBL/GenBank/DDBJ whole genome shotgun (WGS) entry which is preliminary data.</text>
</comment>
<keyword evidence="2" id="KW-0812">Transmembrane</keyword>
<feature type="transmembrane region" description="Helical" evidence="2">
    <location>
        <begin position="224"/>
        <end position="242"/>
    </location>
</feature>
<evidence type="ECO:0000313" key="7">
    <source>
        <dbReference type="Proteomes" id="UP000013750"/>
    </source>
</evidence>
<dbReference type="HOGENOM" id="CLU_1169218_0_0_9"/>
<evidence type="ECO:0000256" key="1">
    <source>
        <dbReference type="SAM" id="MobiDB-lite"/>
    </source>
</evidence>
<dbReference type="Proteomes" id="UP000014160">
    <property type="component" value="Unassembled WGS sequence"/>
</dbReference>
<dbReference type="EMBL" id="AJDQ01000006">
    <property type="protein sequence ID" value="EOI57063.1"/>
    <property type="molecule type" value="Genomic_DNA"/>
</dbReference>
<proteinExistence type="predicted"/>
<evidence type="ECO:0000313" key="6">
    <source>
        <dbReference type="EMBL" id="EOW83363.1"/>
    </source>
</evidence>
<evidence type="ECO:0000313" key="8">
    <source>
        <dbReference type="Proteomes" id="UP000014160"/>
    </source>
</evidence>
<feature type="domain" description="Gram-positive pilin subunit D1 N-terminal" evidence="4">
    <location>
        <begin position="43"/>
        <end position="164"/>
    </location>
</feature>